<dbReference type="Pfam" id="PF11741">
    <property type="entry name" value="AMIN"/>
    <property type="match status" value="1"/>
</dbReference>
<reference evidence="4 5" key="1">
    <citation type="submission" date="2020-03" db="EMBL/GenBank/DDBJ databases">
        <title>Genomic Encyclopedia of Type Strains, Phase IV (KMG-IV): sequencing the most valuable type-strain genomes for metagenomic binning, comparative biology and taxonomic classification.</title>
        <authorList>
            <person name="Goeker M."/>
        </authorList>
    </citation>
    <scope>NUCLEOTIDE SEQUENCE [LARGE SCALE GENOMIC DNA]</scope>
    <source>
        <strain evidence="4 5">DSM 24233</strain>
    </source>
</reference>
<feature type="region of interest" description="Disordered" evidence="1">
    <location>
        <begin position="184"/>
        <end position="280"/>
    </location>
</feature>
<proteinExistence type="predicted"/>
<evidence type="ECO:0000313" key="5">
    <source>
        <dbReference type="Proteomes" id="UP000580856"/>
    </source>
</evidence>
<keyword evidence="5" id="KW-1185">Reference proteome</keyword>
<accession>A0A846QMT7</accession>
<gene>
    <name evidence="4" type="ORF">GGQ74_002170</name>
</gene>
<feature type="domain" description="AMIN" evidence="3">
    <location>
        <begin position="294"/>
        <end position="375"/>
    </location>
</feature>
<feature type="region of interest" description="Disordered" evidence="1">
    <location>
        <begin position="361"/>
        <end position="382"/>
    </location>
</feature>
<organism evidence="4 5">
    <name type="scientific">Desulfobaculum xiamenense</name>
    <dbReference type="NCBI Taxonomy" id="995050"/>
    <lineage>
        <taxon>Bacteria</taxon>
        <taxon>Pseudomonadati</taxon>
        <taxon>Thermodesulfobacteriota</taxon>
        <taxon>Desulfovibrionia</taxon>
        <taxon>Desulfovibrionales</taxon>
        <taxon>Desulfovibrionaceae</taxon>
        <taxon>Desulfobaculum</taxon>
    </lineage>
</organism>
<keyword evidence="2" id="KW-0472">Membrane</keyword>
<keyword evidence="2" id="KW-0812">Transmembrane</keyword>
<feature type="compositionally biased region" description="Low complexity" evidence="1">
    <location>
        <begin position="254"/>
        <end position="265"/>
    </location>
</feature>
<protein>
    <recommendedName>
        <fullName evidence="3">AMIN domain-containing protein</fullName>
    </recommendedName>
</protein>
<evidence type="ECO:0000256" key="2">
    <source>
        <dbReference type="SAM" id="Phobius"/>
    </source>
</evidence>
<feature type="region of interest" description="Disordered" evidence="1">
    <location>
        <begin position="111"/>
        <end position="156"/>
    </location>
</feature>
<dbReference type="Proteomes" id="UP000580856">
    <property type="component" value="Unassembled WGS sequence"/>
</dbReference>
<dbReference type="InterPro" id="IPR021731">
    <property type="entry name" value="AMIN_dom"/>
</dbReference>
<feature type="compositionally biased region" description="Polar residues" evidence="1">
    <location>
        <begin position="266"/>
        <end position="280"/>
    </location>
</feature>
<dbReference type="AlphaFoldDB" id="A0A846QMT7"/>
<evidence type="ECO:0000259" key="3">
    <source>
        <dbReference type="Pfam" id="PF11741"/>
    </source>
</evidence>
<sequence>MKCSECGHDLMVAIVPSGLGRILNMLPYAPYRCVRCGNSDWRVSGGYTPQTALLFTLAWLIAAAGGVLWLTDSLNAPLATIERLITHYTAPAPQPISQPTLPIAEAPAHVADAAPAPKQPAAKTSPARPAQPDHSASPPLAPPAAEPAAPSATPTRHDALGVTETTLADAPAPIASALPNDDDILRGIAMPGQSASPSGTAPVPPSPRHIATPEPPARSMQAPAPVATAPAPTPLASNTTRTAQAPKPLPTAPPATQKAAPAVPASPTQRPKQPTSPAVATTIASADGARVVTITLRSTAPIESVRSYLLADPPRLVVDLPGTWEYRGATRIPVDKGIVRAVRTGIHADKLRVVLDLTAPPSRKPTVQKSDDGLSILVPPSS</sequence>
<feature type="transmembrane region" description="Helical" evidence="2">
    <location>
        <begin position="52"/>
        <end position="71"/>
    </location>
</feature>
<feature type="compositionally biased region" description="Low complexity" evidence="1">
    <location>
        <begin position="111"/>
        <end position="127"/>
    </location>
</feature>
<dbReference type="EMBL" id="JAATJA010000002">
    <property type="protein sequence ID" value="NJB68497.1"/>
    <property type="molecule type" value="Genomic_DNA"/>
</dbReference>
<evidence type="ECO:0000256" key="1">
    <source>
        <dbReference type="SAM" id="MobiDB-lite"/>
    </source>
</evidence>
<dbReference type="Gene3D" id="2.60.40.3500">
    <property type="match status" value="1"/>
</dbReference>
<comment type="caution">
    <text evidence="4">The sequence shown here is derived from an EMBL/GenBank/DDBJ whole genome shotgun (WGS) entry which is preliminary data.</text>
</comment>
<dbReference type="RefSeq" id="WP_167941558.1">
    <property type="nucleotide sequence ID" value="NZ_JAATJA010000002.1"/>
</dbReference>
<name>A0A846QMT7_9BACT</name>
<evidence type="ECO:0000313" key="4">
    <source>
        <dbReference type="EMBL" id="NJB68497.1"/>
    </source>
</evidence>
<dbReference type="PRINTS" id="PR01217">
    <property type="entry name" value="PRICHEXTENSN"/>
</dbReference>
<keyword evidence="2" id="KW-1133">Transmembrane helix</keyword>